<dbReference type="InterPro" id="IPR044492">
    <property type="entry name" value="P_typ_ATPase_HD_dom"/>
</dbReference>
<evidence type="ECO:0000313" key="15">
    <source>
        <dbReference type="EMBL" id="MBO2442813.1"/>
    </source>
</evidence>
<keyword evidence="4" id="KW-0547">Nucleotide-binding</keyword>
<dbReference type="PANTHER" id="PTHR24093:SF513">
    <property type="entry name" value="CATION-TRANSPORTING ATPASE I-RELATED"/>
    <property type="match status" value="1"/>
</dbReference>
<organism evidence="15 16">
    <name type="scientific">Actinomadura nitritigenes</name>
    <dbReference type="NCBI Taxonomy" id="134602"/>
    <lineage>
        <taxon>Bacteria</taxon>
        <taxon>Bacillati</taxon>
        <taxon>Actinomycetota</taxon>
        <taxon>Actinomycetes</taxon>
        <taxon>Streptosporangiales</taxon>
        <taxon>Thermomonosporaceae</taxon>
        <taxon>Actinomadura</taxon>
    </lineage>
</organism>
<dbReference type="InterPro" id="IPR036412">
    <property type="entry name" value="HAD-like_sf"/>
</dbReference>
<dbReference type="InterPro" id="IPR023299">
    <property type="entry name" value="ATPase_P-typ_cyto_dom_N"/>
</dbReference>
<dbReference type="InterPro" id="IPR018303">
    <property type="entry name" value="ATPase_P-typ_P_site"/>
</dbReference>
<dbReference type="Gene3D" id="3.40.50.1000">
    <property type="entry name" value="HAD superfamily/HAD-like"/>
    <property type="match status" value="1"/>
</dbReference>
<dbReference type="SUPFAM" id="SSF81653">
    <property type="entry name" value="Calcium ATPase, transduction domain A"/>
    <property type="match status" value="1"/>
</dbReference>
<evidence type="ECO:0000259" key="13">
    <source>
        <dbReference type="Pfam" id="PF00122"/>
    </source>
</evidence>
<dbReference type="Pfam" id="PF00122">
    <property type="entry name" value="E1-E2_ATPase"/>
    <property type="match status" value="1"/>
</dbReference>
<evidence type="ECO:0000256" key="4">
    <source>
        <dbReference type="ARBA" id="ARBA00022741"/>
    </source>
</evidence>
<dbReference type="NCBIfam" id="TIGR01494">
    <property type="entry name" value="ATPase_P-type"/>
    <property type="match status" value="2"/>
</dbReference>
<reference evidence="15 16" key="1">
    <citation type="submission" date="2021-03" db="EMBL/GenBank/DDBJ databases">
        <authorList>
            <person name="Kanchanasin P."/>
            <person name="Saeng-In P."/>
            <person name="Phongsopitanun W."/>
            <person name="Yuki M."/>
            <person name="Kudo T."/>
            <person name="Ohkuma M."/>
            <person name="Tanasupawat S."/>
        </authorList>
    </citation>
    <scope>NUCLEOTIDE SEQUENCE [LARGE SCALE GENOMIC DNA]</scope>
    <source>
        <strain evidence="15 16">L46</strain>
    </source>
</reference>
<dbReference type="Gene3D" id="3.40.1110.10">
    <property type="entry name" value="Calcium-transporting ATPase, cytoplasmic domain N"/>
    <property type="match status" value="1"/>
</dbReference>
<evidence type="ECO:0000256" key="3">
    <source>
        <dbReference type="ARBA" id="ARBA00022723"/>
    </source>
</evidence>
<keyword evidence="8" id="KW-1133">Transmembrane helix</keyword>
<dbReference type="Gene3D" id="1.20.1110.10">
    <property type="entry name" value="Calcium-transporting ATPase, transmembrane domain"/>
    <property type="match status" value="1"/>
</dbReference>
<evidence type="ECO:0000256" key="11">
    <source>
        <dbReference type="SAM" id="MobiDB-lite"/>
    </source>
</evidence>
<dbReference type="SFLD" id="SFLDF00027">
    <property type="entry name" value="p-type_atpase"/>
    <property type="match status" value="1"/>
</dbReference>
<dbReference type="Proteomes" id="UP000666915">
    <property type="component" value="Unassembled WGS sequence"/>
</dbReference>
<feature type="signal peptide" evidence="12">
    <location>
        <begin position="1"/>
        <end position="19"/>
    </location>
</feature>
<dbReference type="Pfam" id="PF00689">
    <property type="entry name" value="Cation_ATPase_C"/>
    <property type="match status" value="1"/>
</dbReference>
<dbReference type="SUPFAM" id="SSF55008">
    <property type="entry name" value="HMA, heavy metal-associated domain"/>
    <property type="match status" value="1"/>
</dbReference>
<dbReference type="PRINTS" id="PR00119">
    <property type="entry name" value="CATATPASE"/>
</dbReference>
<dbReference type="Gene3D" id="3.30.70.100">
    <property type="match status" value="1"/>
</dbReference>
<keyword evidence="12" id="KW-0732">Signal</keyword>
<evidence type="ECO:0000256" key="8">
    <source>
        <dbReference type="ARBA" id="ARBA00022989"/>
    </source>
</evidence>
<dbReference type="EMBL" id="JAGEOK010000028">
    <property type="protein sequence ID" value="MBO2442813.1"/>
    <property type="molecule type" value="Genomic_DNA"/>
</dbReference>
<feature type="chain" id="PRO_5046110467" evidence="12">
    <location>
        <begin position="20"/>
        <end position="1537"/>
    </location>
</feature>
<keyword evidence="7" id="KW-1278">Translocase</keyword>
<dbReference type="SUPFAM" id="SSF56784">
    <property type="entry name" value="HAD-like"/>
    <property type="match status" value="1"/>
</dbReference>
<accession>A0ABS3R9C8</accession>
<keyword evidence="5" id="KW-0067">ATP-binding</keyword>
<evidence type="ECO:0000256" key="10">
    <source>
        <dbReference type="ARBA" id="ARBA00049360"/>
    </source>
</evidence>
<dbReference type="InterPro" id="IPR001757">
    <property type="entry name" value="P_typ_ATPase"/>
</dbReference>
<dbReference type="Gene3D" id="2.70.150.10">
    <property type="entry name" value="Calcium-transporting ATPase, cytoplasmic transduction domain A"/>
    <property type="match status" value="1"/>
</dbReference>
<name>A0ABS3R9C8_9ACTN</name>
<protein>
    <submittedName>
        <fullName evidence="15">Cation-translocating P-type ATPase</fullName>
    </submittedName>
</protein>
<dbReference type="InterPro" id="IPR008250">
    <property type="entry name" value="ATPase_P-typ_transduc_dom_A_sf"/>
</dbReference>
<keyword evidence="9" id="KW-0472">Membrane</keyword>
<evidence type="ECO:0000259" key="14">
    <source>
        <dbReference type="Pfam" id="PF00689"/>
    </source>
</evidence>
<evidence type="ECO:0000256" key="1">
    <source>
        <dbReference type="ARBA" id="ARBA00004651"/>
    </source>
</evidence>
<feature type="region of interest" description="Disordered" evidence="11">
    <location>
        <begin position="675"/>
        <end position="696"/>
    </location>
</feature>
<evidence type="ECO:0000256" key="7">
    <source>
        <dbReference type="ARBA" id="ARBA00022967"/>
    </source>
</evidence>
<keyword evidence="3" id="KW-0479">Metal-binding</keyword>
<gene>
    <name evidence="15" type="ORF">J4557_35325</name>
</gene>
<dbReference type="Pfam" id="PF00702">
    <property type="entry name" value="Hydrolase"/>
    <property type="match status" value="1"/>
</dbReference>
<dbReference type="InterPro" id="IPR006121">
    <property type="entry name" value="HMA_dom"/>
</dbReference>
<dbReference type="InterPro" id="IPR059000">
    <property type="entry name" value="ATPase_P-type_domA"/>
</dbReference>
<evidence type="ECO:0000256" key="9">
    <source>
        <dbReference type="ARBA" id="ARBA00023136"/>
    </source>
</evidence>
<keyword evidence="6" id="KW-0460">Magnesium</keyword>
<comment type="catalytic activity">
    <reaction evidence="10">
        <text>ATP + H2O = ADP + phosphate + H(+)</text>
        <dbReference type="Rhea" id="RHEA:13065"/>
        <dbReference type="ChEBI" id="CHEBI:15377"/>
        <dbReference type="ChEBI" id="CHEBI:15378"/>
        <dbReference type="ChEBI" id="CHEBI:30616"/>
        <dbReference type="ChEBI" id="CHEBI:43474"/>
        <dbReference type="ChEBI" id="CHEBI:456216"/>
    </reaction>
</comment>
<dbReference type="InterPro" id="IPR006068">
    <property type="entry name" value="ATPase_P-typ_cation-transptr_C"/>
</dbReference>
<dbReference type="CDD" id="cd00371">
    <property type="entry name" value="HMA"/>
    <property type="match status" value="1"/>
</dbReference>
<evidence type="ECO:0000313" key="16">
    <source>
        <dbReference type="Proteomes" id="UP000666915"/>
    </source>
</evidence>
<dbReference type="PANTHER" id="PTHR24093">
    <property type="entry name" value="CATION TRANSPORTING ATPASE"/>
    <property type="match status" value="1"/>
</dbReference>
<dbReference type="SFLD" id="SFLDG00002">
    <property type="entry name" value="C1.7:_P-type_atpase_like"/>
    <property type="match status" value="1"/>
</dbReference>
<dbReference type="PROSITE" id="PS00154">
    <property type="entry name" value="ATPASE_E1_E2"/>
    <property type="match status" value="1"/>
</dbReference>
<dbReference type="RefSeq" id="WP_208271136.1">
    <property type="nucleotide sequence ID" value="NZ_BAAAGM010000069.1"/>
</dbReference>
<feature type="domain" description="P-type ATPase A" evidence="13">
    <location>
        <begin position="796"/>
        <end position="898"/>
    </location>
</feature>
<comment type="subcellular location">
    <subcellularLocation>
        <location evidence="1">Cell membrane</location>
        <topology evidence="1">Multi-pass membrane protein</topology>
    </subcellularLocation>
</comment>
<evidence type="ECO:0000256" key="12">
    <source>
        <dbReference type="SAM" id="SignalP"/>
    </source>
</evidence>
<keyword evidence="16" id="KW-1185">Reference proteome</keyword>
<dbReference type="InterPro" id="IPR023298">
    <property type="entry name" value="ATPase_P-typ_TM_dom_sf"/>
</dbReference>
<feature type="domain" description="Cation-transporting P-type ATPase C-terminal" evidence="14">
    <location>
        <begin position="1359"/>
        <end position="1520"/>
    </location>
</feature>
<evidence type="ECO:0000256" key="5">
    <source>
        <dbReference type="ARBA" id="ARBA00022840"/>
    </source>
</evidence>
<evidence type="ECO:0000256" key="6">
    <source>
        <dbReference type="ARBA" id="ARBA00022842"/>
    </source>
</evidence>
<keyword evidence="2" id="KW-0812">Transmembrane</keyword>
<dbReference type="InterPro" id="IPR023214">
    <property type="entry name" value="HAD_sf"/>
</dbReference>
<comment type="caution">
    <text evidence="15">The sequence shown here is derived from an EMBL/GenBank/DDBJ whole genome shotgun (WGS) entry which is preliminary data.</text>
</comment>
<proteinExistence type="predicted"/>
<dbReference type="PRINTS" id="PR00120">
    <property type="entry name" value="HATPASE"/>
</dbReference>
<dbReference type="SFLD" id="SFLDS00003">
    <property type="entry name" value="Haloacid_Dehalogenase"/>
    <property type="match status" value="1"/>
</dbReference>
<sequence length="1537" mass="158044">MAFPGASLARAALHVPAAAADAASSLAAKGAELGARTTATGVRTGVRHTSHVLGAFASLASGGRRRLVWAHGGRAHIQTNGLGGGGERHRRYVRALTEALRGLEGVDWAEVNAVTGRVMVTYAEGSVDPDDLVATIEDVEEAHEAAEFDHSAHAMPPDDDAAWAAATSALVADCAGAVGAVAGRLLRLPPMPSPVRAAVSVADALPHIRSVLEQRLGRLRADALLGTANAVVQGAGQGLAPLAADAAHRAFQLYEIAARRDALRRREPDLAVAGELPHAGAGRAERPCPLPDGPVERAGKRTALGHLLGGAGVLAGTRDASAAADLLLATVPKAARHGREAFAAVLGHDLAARGTVVLDPTALRRLDRVGAVVIDSGVLCDGELRLLSAVALTDRMDDADVWRAAGTVLAGCDPDDLEGTGPWPADGRGDAWRLARAADAPSGAPADPQGVTLDLLDGRGRRCGRVRVGSSLDPLAEALLSAAHEAADVVVLTEHASIQELVAWGDDSPVDVGGLADSVRSLQRDGHVVLAISSGQDEALDAADVGVSVLRGRGLTDWRADLVTGPGLAGAWRLLTAVRPARRASDRAAELSLSASALGALLIAGRRPRRRAGGSLLRRAAASWSDLPPVHAASLMAMLANGLSARRLEHRPLPPPVVRDAWHALTAEEAARRLARAAGRPGEDREPRTAGPLAQRTAIRPLKAVLRLAAAVRQELDDPLTPVLALGAAASAVVGSSVDALLVSSVMAGNALIGGAQRMRAEKALGELMLGQQTRARRVRAGAEPDRTAADPFAHLRTAAVEQITAGRLRVGDVIQLRSEDLVPADARLLWAESLEVDEATLTGESVPVDKNVEPSPGADPADRHCMLYEGTTVVAGSAVALVVATAEATESGRAAALAGTADASSSMQARLAELTHQALPATLLGGAAVTVLGMLRGLPLRRALGSGVAVAVAAVPEGLPLVATLSQLAAARRLSRLGVLVRSTRALEALGRVDILCFDKTGTLTEGRLRLVRATGPSRPHPLTGEGERRVLRVAARACPPPGSRQVPHATDRAVLDRVGELPPDTRWSLAEELPFETTRGFSASLGHDGYRTVLAVKGAPEVLLARCTRVHTSANRDEPLTASRRRAAAGTVRRLAGQGLRVLAIAERPVAEPGAVRGRIADHVEDLALLGFIGIADTPRPTAQEAVRRLGAAGVRTTMITGDHPDTAAAVAAELGIPDADRVLTGAELDAMPAADRIAAVQRAAVFARVSPAQKVRIVKDLRRAGRVVAMTGDGANDAAAIRRADVGIAVVGRGSGAARIAADLVLTAPDTALILDALREGRALWNSVRDAVAILVGGNAGEVSFTVLGTALSGDAPLSTRQLLVVNMLTDMLPALAVAITPADPGGDAAATLGGEPVGGFTGQEMRRALAVRGTATAAAALVSWQLGRLTRLVPGGRRRASTMALAALVGAQLGQTLISRWRSPLVMATCAVSAAALVGVIETPGVSRFFGCTPLGPGAWAIVTASAVAATLAAALAPRLLPSPAPEPAPEPA</sequence>
<dbReference type="InterPro" id="IPR036163">
    <property type="entry name" value="HMA_dom_sf"/>
</dbReference>
<dbReference type="SUPFAM" id="SSF81665">
    <property type="entry name" value="Calcium ATPase, transmembrane domain M"/>
    <property type="match status" value="1"/>
</dbReference>
<evidence type="ECO:0000256" key="2">
    <source>
        <dbReference type="ARBA" id="ARBA00022692"/>
    </source>
</evidence>